<evidence type="ECO:0000313" key="2">
    <source>
        <dbReference type="Proteomes" id="UP000016800"/>
    </source>
</evidence>
<gene>
    <name evidence="1" type="ORF">FFUJ_05197</name>
</gene>
<proteinExistence type="predicted"/>
<dbReference type="AlphaFoldDB" id="S0DQH2"/>
<protein>
    <submittedName>
        <fullName evidence="1">Uncharacterized protein</fullName>
    </submittedName>
</protein>
<dbReference type="EMBL" id="HF679024">
    <property type="protein sequence ID" value="CCT63652.1"/>
    <property type="molecule type" value="Genomic_DNA"/>
</dbReference>
<dbReference type="STRING" id="1279085.S0DQH2"/>
<dbReference type="Proteomes" id="UP000016800">
    <property type="component" value="Chromosome II"/>
</dbReference>
<name>S0DQH2_GIBF5</name>
<accession>S0DQH2</accession>
<dbReference type="VEuPathDB" id="FungiDB:FFUJ_05197"/>
<dbReference type="GeneID" id="35398678"/>
<sequence length="261" mass="30435">MASGCNQNSSATPRHLQIFNPPLEPCGDFHLFARLPDDIRWLVWQHSLGHERRIDISLNRLDYTNPTHRMRELANSEDRYPVYQMNHVVPIRSAVQSFDRLPYDPRLLGEDLKQVFLGDIDPQAPFNRWLKLLSTSGVQHKHKVIYQFGICRGYKTGYSHKEPIISNRQSAVEWVQHDTDEFRRWFETFHRSPELRGQIDHEITRVFEESPQPVVGFWSFPMESVFVPEDPKIHGTDTSRAGLTTVGMSQHMPELCLANIY</sequence>
<evidence type="ECO:0000313" key="1">
    <source>
        <dbReference type="EMBL" id="CCT63652.1"/>
    </source>
</evidence>
<reference evidence="1 2" key="1">
    <citation type="journal article" date="2013" name="PLoS Pathog.">
        <title>Deciphering the cryptic genome: genome-wide analyses of the rice pathogen Fusarium fujikuroi reveal complex regulation of secondary metabolism and novel metabolites.</title>
        <authorList>
            <person name="Wiemann P."/>
            <person name="Sieber C.M."/>
            <person name="von Bargen K.W."/>
            <person name="Studt L."/>
            <person name="Niehaus E.M."/>
            <person name="Espino J.J."/>
            <person name="Huss K."/>
            <person name="Michielse C.B."/>
            <person name="Albermann S."/>
            <person name="Wagner D."/>
            <person name="Bergner S.V."/>
            <person name="Connolly L.R."/>
            <person name="Fischer A."/>
            <person name="Reuter G."/>
            <person name="Kleigrewe K."/>
            <person name="Bald T."/>
            <person name="Wingfield B.D."/>
            <person name="Ophir R."/>
            <person name="Freeman S."/>
            <person name="Hippler M."/>
            <person name="Smith K.M."/>
            <person name="Brown D.W."/>
            <person name="Proctor R.H."/>
            <person name="Munsterkotter M."/>
            <person name="Freitag M."/>
            <person name="Humpf H.U."/>
            <person name="Guldener U."/>
            <person name="Tudzynski B."/>
        </authorList>
    </citation>
    <scope>NUCLEOTIDE SEQUENCE [LARGE SCALE GENOMIC DNA]</scope>
    <source>
        <strain evidence="2">CBS 195.34 / IMI 58289 / NRRL A-6831</strain>
    </source>
</reference>
<keyword evidence="2" id="KW-1185">Reference proteome</keyword>
<organism evidence="1 2">
    <name type="scientific">Gibberella fujikuroi (strain CBS 195.34 / IMI 58289 / NRRL A-6831)</name>
    <name type="common">Bakanae and foot rot disease fungus</name>
    <name type="synonym">Fusarium fujikuroi</name>
    <dbReference type="NCBI Taxonomy" id="1279085"/>
    <lineage>
        <taxon>Eukaryota</taxon>
        <taxon>Fungi</taxon>
        <taxon>Dikarya</taxon>
        <taxon>Ascomycota</taxon>
        <taxon>Pezizomycotina</taxon>
        <taxon>Sordariomycetes</taxon>
        <taxon>Hypocreomycetidae</taxon>
        <taxon>Hypocreales</taxon>
        <taxon>Nectriaceae</taxon>
        <taxon>Fusarium</taxon>
        <taxon>Fusarium fujikuroi species complex</taxon>
    </lineage>
</organism>
<dbReference type="HOGENOM" id="CLU_1065777_0_0_1"/>
<dbReference type="RefSeq" id="XP_023425733.1">
    <property type="nucleotide sequence ID" value="XM_023571426.1"/>
</dbReference>